<evidence type="ECO:0000313" key="2">
    <source>
        <dbReference type="Proteomes" id="UP001172680"/>
    </source>
</evidence>
<reference evidence="1" key="1">
    <citation type="submission" date="2022-10" db="EMBL/GenBank/DDBJ databases">
        <title>Culturing micro-colonial fungi from biological soil crusts in the Mojave desert and describing Neophaeococcomyces mojavensis, and introducing the new genera and species Taxawa tesnikishii.</title>
        <authorList>
            <person name="Kurbessoian T."/>
            <person name="Stajich J.E."/>
        </authorList>
    </citation>
    <scope>NUCLEOTIDE SEQUENCE</scope>
    <source>
        <strain evidence="1">JES_115</strain>
    </source>
</reference>
<gene>
    <name evidence="1" type="ORF">H2199_001173</name>
</gene>
<dbReference type="Proteomes" id="UP001172680">
    <property type="component" value="Unassembled WGS sequence"/>
</dbReference>
<accession>A0ACC2ZL90</accession>
<keyword evidence="2" id="KW-1185">Reference proteome</keyword>
<protein>
    <submittedName>
        <fullName evidence="1">Uncharacterized protein</fullName>
    </submittedName>
</protein>
<name>A0ACC2ZL90_9PEZI</name>
<proteinExistence type="predicted"/>
<sequence length="1113" mass="122266">MPARKKDNRAAKRPAKRAESTPPRSPSPPASRSATPSMLPALPPSPAVSLSPSIVSLRSTSPAPPTVSSPSERASDIVEEYKEDIKDEEDEAASPENTLSKDTDVLDGAESSASDSCQTSLELTEAANEEPTAGAAPSTTCEDPAAATRPDAVDSSEIHPGAEDAERNGKDLTSVVDPSTDAPPAEVIVEHGLEKPAEGTAAKGSESPEQPEYAMSDASASRVAANEPGAHIEGAAISEFGISQRINENSTAFPGDAGDLLSRISSAIPDLHLLLSCYNEARAQLGVREELLRKAEAQHADLMKRKEEYIDALTKQLDHAMKQHESTTKAHEAESNRLRLQLDRSEEKTKELEDRVNKAETSRKGLQEDICALKSQKVSLEGEKADAEAGFVEERKRMLEDFEDWKTRAKEDFDAEKLNLTAELEKKQKEQEDTFEMRLAQANGEHAKEKDTLSEGFAKQRNDLEAKFNERIDSLCGDIDRQKEEFEAKLDTIQHELEDATKREKESREAWMKEKGDLTRAWDEERTRATRDMEEQRQCLTAEKEQEKNDVQRFWLELQADLTNKREAEKEGLTKEIATLREGWDKDRETFDRVVSELRSVTENLGVEKGRLQKMVDCFGEVMDLKSKGDAYYLDAFTQLSRQILDLSTTHFQHLPASPPSECVARIPPNVPSFLDDTPPSRHLRSAYIAHIVSHLLTSRVFTPFLFSLGQRYDKADGLFTAMSNQLRGKSTRKEAIWRQHTLVAAFTTTDAKERINAAAGAVVEEIVDELKHWADPGEEEAVRVAVRRIVKLAAETWRLARLEREMITARMPSIDEQTEEDKMEGLWPAQTFDTSTYPISLLKSTDEGAHTPPKLLLRLMPVIQREAIHPDFQLTEQDKEDKGCIYYPGLALYDNAMSLRTHKEELARPDSAAPTESPQPTSASEDTTPAAGPPPSSIPPPASAPPDIPFEDPVFKRDQPTTPSLPPSPRPASPYISSRTKSTLKPTAPSAAHPSADAAPSPPPSLAIPEAPATAPPRSTGGPWAVPVYLAARLLRDCIAGQDRGGGGVGYSAEGFWVGGGGSRKGTETGGSVRSKESWESWGTSGNTVGAIGSSVLENVIGDRCAERRYTE</sequence>
<organism evidence="1 2">
    <name type="scientific">Coniosporium tulheliwenetii</name>
    <dbReference type="NCBI Taxonomy" id="3383036"/>
    <lineage>
        <taxon>Eukaryota</taxon>
        <taxon>Fungi</taxon>
        <taxon>Dikarya</taxon>
        <taxon>Ascomycota</taxon>
        <taxon>Pezizomycotina</taxon>
        <taxon>Dothideomycetes</taxon>
        <taxon>Dothideomycetes incertae sedis</taxon>
        <taxon>Coniosporium</taxon>
    </lineage>
</organism>
<comment type="caution">
    <text evidence="1">The sequence shown here is derived from an EMBL/GenBank/DDBJ whole genome shotgun (WGS) entry which is preliminary data.</text>
</comment>
<dbReference type="EMBL" id="JAPDRP010000003">
    <property type="protein sequence ID" value="KAJ9648319.1"/>
    <property type="molecule type" value="Genomic_DNA"/>
</dbReference>
<evidence type="ECO:0000313" key="1">
    <source>
        <dbReference type="EMBL" id="KAJ9648319.1"/>
    </source>
</evidence>